<dbReference type="PaxDb" id="67767-A0A0J7K2E2"/>
<dbReference type="OrthoDB" id="5985232at2759"/>
<keyword evidence="2" id="KW-1185">Reference proteome</keyword>
<dbReference type="Pfam" id="PF05380">
    <property type="entry name" value="Peptidase_A17"/>
    <property type="match status" value="1"/>
</dbReference>
<organism evidence="1 2">
    <name type="scientific">Lasius niger</name>
    <name type="common">Black garden ant</name>
    <dbReference type="NCBI Taxonomy" id="67767"/>
    <lineage>
        <taxon>Eukaryota</taxon>
        <taxon>Metazoa</taxon>
        <taxon>Ecdysozoa</taxon>
        <taxon>Arthropoda</taxon>
        <taxon>Hexapoda</taxon>
        <taxon>Insecta</taxon>
        <taxon>Pterygota</taxon>
        <taxon>Neoptera</taxon>
        <taxon>Endopterygota</taxon>
        <taxon>Hymenoptera</taxon>
        <taxon>Apocrita</taxon>
        <taxon>Aculeata</taxon>
        <taxon>Formicoidea</taxon>
        <taxon>Formicidae</taxon>
        <taxon>Formicinae</taxon>
        <taxon>Lasius</taxon>
        <taxon>Lasius</taxon>
    </lineage>
</organism>
<dbReference type="STRING" id="67767.A0A0J7K2E2"/>
<feature type="non-terminal residue" evidence="1">
    <location>
        <position position="1"/>
    </location>
</feature>
<gene>
    <name evidence="1" type="ORF">RF55_17694</name>
</gene>
<accession>A0A0J7K2E2</accession>
<dbReference type="Proteomes" id="UP000036403">
    <property type="component" value="Unassembled WGS sequence"/>
</dbReference>
<evidence type="ECO:0008006" key="3">
    <source>
        <dbReference type="Google" id="ProtNLM"/>
    </source>
</evidence>
<comment type="caution">
    <text evidence="1">The sequence shown here is derived from an EMBL/GenBank/DDBJ whole genome shotgun (WGS) entry which is preliminary data.</text>
</comment>
<dbReference type="PANTHER" id="PTHR47331:SF4">
    <property type="entry name" value="PEPTIDASE S1 DOMAIN-CONTAINING PROTEIN"/>
    <property type="match status" value="1"/>
</dbReference>
<reference evidence="1 2" key="1">
    <citation type="submission" date="2015-04" db="EMBL/GenBank/DDBJ databases">
        <title>Lasius niger genome sequencing.</title>
        <authorList>
            <person name="Konorov E.A."/>
            <person name="Nikitin M.A."/>
            <person name="Kirill M.V."/>
            <person name="Chang P."/>
        </authorList>
    </citation>
    <scope>NUCLEOTIDE SEQUENCE [LARGE SCALE GENOMIC DNA]</scope>
    <source>
        <tissue evidence="1">Whole</tissue>
    </source>
</reference>
<proteinExistence type="predicted"/>
<evidence type="ECO:0000313" key="1">
    <source>
        <dbReference type="EMBL" id="KMQ84469.1"/>
    </source>
</evidence>
<dbReference type="InterPro" id="IPR008042">
    <property type="entry name" value="Retrotrans_Pao"/>
</dbReference>
<name>A0A0J7K2E2_LASNI</name>
<dbReference type="EMBL" id="LBMM01016323">
    <property type="protein sequence ID" value="KMQ84469.1"/>
    <property type="molecule type" value="Genomic_DNA"/>
</dbReference>
<dbReference type="PANTHER" id="PTHR47331">
    <property type="entry name" value="PHD-TYPE DOMAIN-CONTAINING PROTEIN"/>
    <property type="match status" value="1"/>
</dbReference>
<protein>
    <recommendedName>
        <fullName evidence="3">Gag-pol polyprotein</fullName>
    </recommendedName>
</protein>
<sequence length="348" mass="39130">PLKKWAANHEALLEDVPAEHRLQPSVDALLPSVDHSVLGLRWSPVTDDFALTVRRSEGAPPTKRSLLSQTARLFDPLGWLAPIIVRAKLIIQTAWLQQLDWDAPLADEEAAAWATLEAELPLLERIRVPRWFQSDTSATDVEIHGFSDASERAFAAVVYLRTIADGRPHISLVMAKTKVAPLKRVSLPRLELCAAALLAKLTAHVRTTLSLSASRIYQWTDSTVALAWVRGHPAKWVTFVANRVAEIQRVGIDAQWRHVPGKENPADCASRGITPRELLHHPLWWQGPSFLLADQTAWPTDPGLLDREDIPEQRPTRCLAALDVREPTELTRFSSLRRLLRVTAWIWR</sequence>
<dbReference type="AlphaFoldDB" id="A0A0J7K2E2"/>
<evidence type="ECO:0000313" key="2">
    <source>
        <dbReference type="Proteomes" id="UP000036403"/>
    </source>
</evidence>